<proteinExistence type="predicted"/>
<sequence length="219" mass="24817">MIIDCNFHPEHIMIYQWVVPSGCSKSGEHHYQVQMSQPSSDFVGGDHEQDSTKRPSRIDTLASFDSDFAWHRGIYCESQDNFINGSKLETISHGYWKTPQIVTIQGYFAFATNAVLQFVDLNLPNVAFQTLASVSCQNAPCWTSVDNTAFVIRFLKTTVNKLCHRIDNDHIDQSRINAKTLRGSNQNIVGCAHGHATRLLLLLTEYKRKNYMSDSQIAE</sequence>
<accession>A0A4S8M890</accession>
<reference evidence="1 2" key="1">
    <citation type="journal article" date="2019" name="Nat. Ecol. Evol.">
        <title>Megaphylogeny resolves global patterns of mushroom evolution.</title>
        <authorList>
            <person name="Varga T."/>
            <person name="Krizsan K."/>
            <person name="Foldi C."/>
            <person name="Dima B."/>
            <person name="Sanchez-Garcia M."/>
            <person name="Sanchez-Ramirez S."/>
            <person name="Szollosi G.J."/>
            <person name="Szarkandi J.G."/>
            <person name="Papp V."/>
            <person name="Albert L."/>
            <person name="Andreopoulos W."/>
            <person name="Angelini C."/>
            <person name="Antonin V."/>
            <person name="Barry K.W."/>
            <person name="Bougher N.L."/>
            <person name="Buchanan P."/>
            <person name="Buyck B."/>
            <person name="Bense V."/>
            <person name="Catcheside P."/>
            <person name="Chovatia M."/>
            <person name="Cooper J."/>
            <person name="Damon W."/>
            <person name="Desjardin D."/>
            <person name="Finy P."/>
            <person name="Geml J."/>
            <person name="Haridas S."/>
            <person name="Hughes K."/>
            <person name="Justo A."/>
            <person name="Karasinski D."/>
            <person name="Kautmanova I."/>
            <person name="Kiss B."/>
            <person name="Kocsube S."/>
            <person name="Kotiranta H."/>
            <person name="LaButti K.M."/>
            <person name="Lechner B.E."/>
            <person name="Liimatainen K."/>
            <person name="Lipzen A."/>
            <person name="Lukacs Z."/>
            <person name="Mihaltcheva S."/>
            <person name="Morgado L.N."/>
            <person name="Niskanen T."/>
            <person name="Noordeloos M.E."/>
            <person name="Ohm R.A."/>
            <person name="Ortiz-Santana B."/>
            <person name="Ovrebo C."/>
            <person name="Racz N."/>
            <person name="Riley R."/>
            <person name="Savchenko A."/>
            <person name="Shiryaev A."/>
            <person name="Soop K."/>
            <person name="Spirin V."/>
            <person name="Szebenyi C."/>
            <person name="Tomsovsky M."/>
            <person name="Tulloss R.E."/>
            <person name="Uehling J."/>
            <person name="Grigoriev I.V."/>
            <person name="Vagvolgyi C."/>
            <person name="Papp T."/>
            <person name="Martin F.M."/>
            <person name="Miettinen O."/>
            <person name="Hibbett D.S."/>
            <person name="Nagy L.G."/>
        </authorList>
    </citation>
    <scope>NUCLEOTIDE SEQUENCE [LARGE SCALE GENOMIC DNA]</scope>
    <source>
        <strain evidence="1 2">CBS 962.96</strain>
    </source>
</reference>
<dbReference type="Proteomes" id="UP000297245">
    <property type="component" value="Unassembled WGS sequence"/>
</dbReference>
<dbReference type="EMBL" id="ML179133">
    <property type="protein sequence ID" value="THU98577.1"/>
    <property type="molecule type" value="Genomic_DNA"/>
</dbReference>
<evidence type="ECO:0000313" key="2">
    <source>
        <dbReference type="Proteomes" id="UP000297245"/>
    </source>
</evidence>
<organism evidence="1 2">
    <name type="scientific">Dendrothele bispora (strain CBS 962.96)</name>
    <dbReference type="NCBI Taxonomy" id="1314807"/>
    <lineage>
        <taxon>Eukaryota</taxon>
        <taxon>Fungi</taxon>
        <taxon>Dikarya</taxon>
        <taxon>Basidiomycota</taxon>
        <taxon>Agaricomycotina</taxon>
        <taxon>Agaricomycetes</taxon>
        <taxon>Agaricomycetidae</taxon>
        <taxon>Agaricales</taxon>
        <taxon>Agaricales incertae sedis</taxon>
        <taxon>Dendrothele</taxon>
    </lineage>
</organism>
<protein>
    <submittedName>
        <fullName evidence="1">Uncharacterized protein</fullName>
    </submittedName>
</protein>
<gene>
    <name evidence="1" type="ORF">K435DRAFT_795531</name>
</gene>
<evidence type="ECO:0000313" key="1">
    <source>
        <dbReference type="EMBL" id="THU98577.1"/>
    </source>
</evidence>
<name>A0A4S8M890_DENBC</name>
<dbReference type="AlphaFoldDB" id="A0A4S8M890"/>
<keyword evidence="2" id="KW-1185">Reference proteome</keyword>